<dbReference type="EMBL" id="CCSF01000001">
    <property type="protein sequence ID" value="CDZ93500.1"/>
    <property type="molecule type" value="Genomic_DNA"/>
</dbReference>
<dbReference type="OrthoDB" id="7059181at2"/>
<protein>
    <submittedName>
        <fullName evidence="1">Uncharacterized protein</fullName>
    </submittedName>
</protein>
<dbReference type="STRING" id="1499686.BN1079_00792"/>
<name>A0A078LQC3_9PSED</name>
<proteinExistence type="predicted"/>
<dbReference type="AlphaFoldDB" id="A0A078LQC3"/>
<reference evidence="1 2" key="1">
    <citation type="submission" date="2014-07" db="EMBL/GenBank/DDBJ databases">
        <authorList>
            <person name="Urmite Genomes Urmite Genomes"/>
        </authorList>
    </citation>
    <scope>NUCLEOTIDE SEQUENCE [LARGE SCALE GENOMIC DNA]</scope>
    <source>
        <strain evidence="1 2">20_BN</strain>
    </source>
</reference>
<evidence type="ECO:0000313" key="2">
    <source>
        <dbReference type="Proteomes" id="UP000053902"/>
    </source>
</evidence>
<dbReference type="Proteomes" id="UP000053902">
    <property type="component" value="Unassembled WGS sequence"/>
</dbReference>
<dbReference type="RefSeq" id="WP_037022439.1">
    <property type="nucleotide sequence ID" value="NZ_CCSF01000001.1"/>
</dbReference>
<gene>
    <name evidence="1" type="ORF">BN1079_00792</name>
</gene>
<organism evidence="1 2">
    <name type="scientific">Pseudomonas saudiphocaensis</name>
    <dbReference type="NCBI Taxonomy" id="1499686"/>
    <lineage>
        <taxon>Bacteria</taxon>
        <taxon>Pseudomonadati</taxon>
        <taxon>Pseudomonadota</taxon>
        <taxon>Gammaproteobacteria</taxon>
        <taxon>Pseudomonadales</taxon>
        <taxon>Pseudomonadaceae</taxon>
        <taxon>Pseudomonas</taxon>
    </lineage>
</organism>
<dbReference type="HOGENOM" id="CLU_1048123_0_0_6"/>
<sequence length="256" mass="29112">MREIEYYNKAKSYLLSFDQVTAEMLEDHINEWQIRKPETIKDLFTAFLVHAQNRQGMPNSIGNIQNLSKLLFGFDHIKVAKAYGDWAVLFDAIKSSSYQPPGRMVKNNNKSHWVIYCKAIISIAQFLSAYKNMGEFRQFVDGFLTNEQSKLALPLLLSEEIFGFGFALACDFLKENVSPEFIKPDTHINDIAQGLGVTTSSRNYQIFKDVEAYCARINVTPYAVDKVFWLVGSGNFYLSGVKVNSSKHEFISSIKG</sequence>
<evidence type="ECO:0000313" key="1">
    <source>
        <dbReference type="EMBL" id="CDZ93500.1"/>
    </source>
</evidence>
<keyword evidence="2" id="KW-1185">Reference proteome</keyword>
<accession>A0A078LQC3</accession>